<comment type="caution">
    <text evidence="1">The sequence shown here is derived from an EMBL/GenBank/DDBJ whole genome shotgun (WGS) entry which is preliminary data.</text>
</comment>
<name>A0A9D4LD55_DREPO</name>
<keyword evidence="2" id="KW-1185">Reference proteome</keyword>
<sequence>MECSVECKEVRVTWELAPTGEDTSLSLSEMKVDIPVGEDPGPSSVVVETVAEVLVEWKGEAVWWNACSDWWEEDVVREWE</sequence>
<organism evidence="1 2">
    <name type="scientific">Dreissena polymorpha</name>
    <name type="common">Zebra mussel</name>
    <name type="synonym">Mytilus polymorpha</name>
    <dbReference type="NCBI Taxonomy" id="45954"/>
    <lineage>
        <taxon>Eukaryota</taxon>
        <taxon>Metazoa</taxon>
        <taxon>Spiralia</taxon>
        <taxon>Lophotrochozoa</taxon>
        <taxon>Mollusca</taxon>
        <taxon>Bivalvia</taxon>
        <taxon>Autobranchia</taxon>
        <taxon>Heteroconchia</taxon>
        <taxon>Euheterodonta</taxon>
        <taxon>Imparidentia</taxon>
        <taxon>Neoheterodontei</taxon>
        <taxon>Myida</taxon>
        <taxon>Dreissenoidea</taxon>
        <taxon>Dreissenidae</taxon>
        <taxon>Dreissena</taxon>
    </lineage>
</organism>
<gene>
    <name evidence="1" type="ORF">DPMN_098868</name>
</gene>
<dbReference type="Proteomes" id="UP000828390">
    <property type="component" value="Unassembled WGS sequence"/>
</dbReference>
<protein>
    <submittedName>
        <fullName evidence="1">Uncharacterized protein</fullName>
    </submittedName>
</protein>
<dbReference type="EMBL" id="JAIWYP010000003">
    <property type="protein sequence ID" value="KAH3856283.1"/>
    <property type="molecule type" value="Genomic_DNA"/>
</dbReference>
<proteinExistence type="predicted"/>
<reference evidence="1" key="1">
    <citation type="journal article" date="2019" name="bioRxiv">
        <title>The Genome of the Zebra Mussel, Dreissena polymorpha: A Resource for Invasive Species Research.</title>
        <authorList>
            <person name="McCartney M.A."/>
            <person name="Auch B."/>
            <person name="Kono T."/>
            <person name="Mallez S."/>
            <person name="Zhang Y."/>
            <person name="Obille A."/>
            <person name="Becker A."/>
            <person name="Abrahante J.E."/>
            <person name="Garbe J."/>
            <person name="Badalamenti J.P."/>
            <person name="Herman A."/>
            <person name="Mangelson H."/>
            <person name="Liachko I."/>
            <person name="Sullivan S."/>
            <person name="Sone E.D."/>
            <person name="Koren S."/>
            <person name="Silverstein K.A.T."/>
            <person name="Beckman K.B."/>
            <person name="Gohl D.M."/>
        </authorList>
    </citation>
    <scope>NUCLEOTIDE SEQUENCE</scope>
    <source>
        <strain evidence="1">Duluth1</strain>
        <tissue evidence="1">Whole animal</tissue>
    </source>
</reference>
<reference evidence="1" key="2">
    <citation type="submission" date="2020-11" db="EMBL/GenBank/DDBJ databases">
        <authorList>
            <person name="McCartney M.A."/>
            <person name="Auch B."/>
            <person name="Kono T."/>
            <person name="Mallez S."/>
            <person name="Becker A."/>
            <person name="Gohl D.M."/>
            <person name="Silverstein K.A.T."/>
            <person name="Koren S."/>
            <person name="Bechman K.B."/>
            <person name="Herman A."/>
            <person name="Abrahante J.E."/>
            <person name="Garbe J."/>
        </authorList>
    </citation>
    <scope>NUCLEOTIDE SEQUENCE</scope>
    <source>
        <strain evidence="1">Duluth1</strain>
        <tissue evidence="1">Whole animal</tissue>
    </source>
</reference>
<evidence type="ECO:0000313" key="1">
    <source>
        <dbReference type="EMBL" id="KAH3856283.1"/>
    </source>
</evidence>
<evidence type="ECO:0000313" key="2">
    <source>
        <dbReference type="Proteomes" id="UP000828390"/>
    </source>
</evidence>
<accession>A0A9D4LD55</accession>
<dbReference type="AlphaFoldDB" id="A0A9D4LD55"/>